<dbReference type="EMBL" id="CVQI01035171">
    <property type="protein sequence ID" value="CRK46004.1"/>
    <property type="molecule type" value="Genomic_DNA"/>
</dbReference>
<organism evidence="2 3">
    <name type="scientific">Verticillium longisporum</name>
    <name type="common">Verticillium dahliae var. longisporum</name>
    <dbReference type="NCBI Taxonomy" id="100787"/>
    <lineage>
        <taxon>Eukaryota</taxon>
        <taxon>Fungi</taxon>
        <taxon>Dikarya</taxon>
        <taxon>Ascomycota</taxon>
        <taxon>Pezizomycotina</taxon>
        <taxon>Sordariomycetes</taxon>
        <taxon>Hypocreomycetidae</taxon>
        <taxon>Glomerellales</taxon>
        <taxon>Plectosphaerellaceae</taxon>
        <taxon>Verticillium</taxon>
    </lineage>
</organism>
<feature type="compositionally biased region" description="Low complexity" evidence="1">
    <location>
        <begin position="1"/>
        <end position="42"/>
    </location>
</feature>
<evidence type="ECO:0000256" key="1">
    <source>
        <dbReference type="SAM" id="MobiDB-lite"/>
    </source>
</evidence>
<evidence type="ECO:0000313" key="2">
    <source>
        <dbReference type="EMBL" id="CRK46004.1"/>
    </source>
</evidence>
<name>A0A0G4NHT4_VERLO</name>
<sequence>MPETRPTAARSTTRRSTFTPRPSCARPTPSSTLTAPPASTRSVTGTRLSKIPRPPSTLIPNTSRPSTVVPTPTST</sequence>
<reference evidence="3" key="1">
    <citation type="submission" date="2015-05" db="EMBL/GenBank/DDBJ databases">
        <authorList>
            <person name="Fogelqvist Johan"/>
        </authorList>
    </citation>
    <scope>NUCLEOTIDE SEQUENCE [LARGE SCALE GENOMIC DNA]</scope>
</reference>
<evidence type="ECO:0000313" key="3">
    <source>
        <dbReference type="Proteomes" id="UP000045706"/>
    </source>
</evidence>
<dbReference type="AlphaFoldDB" id="A0A0G4NHT4"/>
<gene>
    <name evidence="2" type="ORF">BN1723_019857</name>
</gene>
<proteinExistence type="predicted"/>
<feature type="region of interest" description="Disordered" evidence="1">
    <location>
        <begin position="1"/>
        <end position="75"/>
    </location>
</feature>
<accession>A0A0G4NHT4</accession>
<feature type="compositionally biased region" description="Low complexity" evidence="1">
    <location>
        <begin position="62"/>
        <end position="75"/>
    </location>
</feature>
<dbReference type="Proteomes" id="UP000045706">
    <property type="component" value="Unassembled WGS sequence"/>
</dbReference>
<protein>
    <submittedName>
        <fullName evidence="2">Uncharacterized protein</fullName>
    </submittedName>
</protein>